<dbReference type="GO" id="GO:0004222">
    <property type="term" value="F:metalloendopeptidase activity"/>
    <property type="evidence" value="ECO:0007669"/>
    <property type="project" value="InterPro"/>
</dbReference>
<evidence type="ECO:0000313" key="7">
    <source>
        <dbReference type="EMBL" id="APW60921.1"/>
    </source>
</evidence>
<protein>
    <submittedName>
        <fullName evidence="7">Karilysin</fullName>
        <ecNumber evidence="7">3.4.24.-</ecNumber>
    </submittedName>
</protein>
<name>A0A1U7CPS4_9BACT</name>
<dbReference type="AlphaFoldDB" id="A0A1U7CPS4"/>
<dbReference type="GO" id="GO:0030198">
    <property type="term" value="P:extracellular matrix organization"/>
    <property type="evidence" value="ECO:0007669"/>
    <property type="project" value="TreeGrafter"/>
</dbReference>
<dbReference type="SMART" id="SM00235">
    <property type="entry name" value="ZnMc"/>
    <property type="match status" value="1"/>
</dbReference>
<dbReference type="PANTHER" id="PTHR10201:SF323">
    <property type="entry name" value="MATRIX METALLOPROTEINASE-21"/>
    <property type="match status" value="1"/>
</dbReference>
<dbReference type="RefSeq" id="WP_083712891.1">
    <property type="nucleotide sequence ID" value="NZ_CP019082.1"/>
</dbReference>
<evidence type="ECO:0000259" key="6">
    <source>
        <dbReference type="SMART" id="SM00235"/>
    </source>
</evidence>
<keyword evidence="5" id="KW-0482">Metalloprotease</keyword>
<dbReference type="KEGG" id="pbor:BSF38_02414"/>
<dbReference type="GO" id="GO:0008270">
    <property type="term" value="F:zinc ion binding"/>
    <property type="evidence" value="ECO:0007669"/>
    <property type="project" value="InterPro"/>
</dbReference>
<gene>
    <name evidence="7" type="primary">kly_2</name>
    <name evidence="7" type="ORF">BSF38_02414</name>
</gene>
<dbReference type="GO" id="GO:0006508">
    <property type="term" value="P:proteolysis"/>
    <property type="evidence" value="ECO:0007669"/>
    <property type="project" value="UniProtKB-KW"/>
</dbReference>
<dbReference type="InterPro" id="IPR024079">
    <property type="entry name" value="MetalloPept_cat_dom_sf"/>
</dbReference>
<keyword evidence="3 7" id="KW-0378">Hydrolase</keyword>
<sequence>MIGQSRGRKPSARDRRSRPQLEGLESRLLLYATMGAAWTYGNRITFSLVPDGTSIGGTPSTLFQSLTAVIPNMSDWQNQFLKAAAVWQQVANVNLVWVSDNGLPLGVSGNQQGDSRFGDIRISAIPLADGTLGAAFSPPPINGGTAAGDIVINSTVLWRINSSFDLETVAIHEFGHALGMNHSQISNAVMYAYYNGIKQNLTNDDTSGIQSVYGARQYDAYNINSNNNAYYFWAASLDSSMGSNGQFTLSNLNLTTYGQTEWFWVTAPPTNTGNLTVVAQAGGLSLLSPKLTVYDSSLNMLGQFVSQGFGGTAWLANLPAVTGRGYFIQVSGNAANTTTGSYALQVNFGSQALGAVPIPYSTVAQRADVGGGLSSMKSSAGSQELVVLGGIVGRGDALTLPGYGTDHGHAQGGSVLSIPPPFAWMRFMVGPTSDPALPVVPSYPAVLVTVARVARKSVFHPIRAINRATINWDLEAAPATTLSGRMRSRSGSRT</sequence>
<feature type="domain" description="Peptidase metallopeptidase" evidence="6">
    <location>
        <begin position="59"/>
        <end position="215"/>
    </location>
</feature>
<dbReference type="PRINTS" id="PR00138">
    <property type="entry name" value="MATRIXIN"/>
</dbReference>
<accession>A0A1U7CPS4</accession>
<dbReference type="Proteomes" id="UP000186309">
    <property type="component" value="Chromosome"/>
</dbReference>
<evidence type="ECO:0000313" key="8">
    <source>
        <dbReference type="Proteomes" id="UP000186309"/>
    </source>
</evidence>
<evidence type="ECO:0000256" key="1">
    <source>
        <dbReference type="ARBA" id="ARBA00022670"/>
    </source>
</evidence>
<proteinExistence type="predicted"/>
<keyword evidence="4" id="KW-0862">Zinc</keyword>
<dbReference type="InterPro" id="IPR021190">
    <property type="entry name" value="Pept_M10A"/>
</dbReference>
<keyword evidence="2" id="KW-0479">Metal-binding</keyword>
<organism evidence="7 8">
    <name type="scientific">Paludisphaera borealis</name>
    <dbReference type="NCBI Taxonomy" id="1387353"/>
    <lineage>
        <taxon>Bacteria</taxon>
        <taxon>Pseudomonadati</taxon>
        <taxon>Planctomycetota</taxon>
        <taxon>Planctomycetia</taxon>
        <taxon>Isosphaerales</taxon>
        <taxon>Isosphaeraceae</taxon>
        <taxon>Paludisphaera</taxon>
    </lineage>
</organism>
<dbReference type="InterPro" id="IPR006026">
    <property type="entry name" value="Peptidase_Metallo"/>
</dbReference>
<dbReference type="STRING" id="1387353.BSF38_02414"/>
<dbReference type="SUPFAM" id="SSF55486">
    <property type="entry name" value="Metalloproteases ('zincins'), catalytic domain"/>
    <property type="match status" value="1"/>
</dbReference>
<dbReference type="Gene3D" id="3.40.390.10">
    <property type="entry name" value="Collagenase (Catalytic Domain)"/>
    <property type="match status" value="1"/>
</dbReference>
<dbReference type="EC" id="3.4.24.-" evidence="7"/>
<dbReference type="EMBL" id="CP019082">
    <property type="protein sequence ID" value="APW60921.1"/>
    <property type="molecule type" value="Genomic_DNA"/>
</dbReference>
<evidence type="ECO:0000256" key="3">
    <source>
        <dbReference type="ARBA" id="ARBA00022801"/>
    </source>
</evidence>
<evidence type="ECO:0000256" key="4">
    <source>
        <dbReference type="ARBA" id="ARBA00022833"/>
    </source>
</evidence>
<dbReference type="GO" id="GO:0030574">
    <property type="term" value="P:collagen catabolic process"/>
    <property type="evidence" value="ECO:0007669"/>
    <property type="project" value="TreeGrafter"/>
</dbReference>
<keyword evidence="8" id="KW-1185">Reference proteome</keyword>
<dbReference type="InterPro" id="IPR001818">
    <property type="entry name" value="Pept_M10_metallopeptidase"/>
</dbReference>
<evidence type="ECO:0000256" key="2">
    <source>
        <dbReference type="ARBA" id="ARBA00022723"/>
    </source>
</evidence>
<reference evidence="8" key="1">
    <citation type="submission" date="2016-12" db="EMBL/GenBank/DDBJ databases">
        <title>Comparative genomics of four Isosphaeraceae planctomycetes: a common pool of plasmids and glycoside hydrolase genes.</title>
        <authorList>
            <person name="Ivanova A."/>
        </authorList>
    </citation>
    <scope>NUCLEOTIDE SEQUENCE [LARGE SCALE GENOMIC DNA]</scope>
    <source>
        <strain evidence="8">PX4</strain>
    </source>
</reference>
<dbReference type="PANTHER" id="PTHR10201">
    <property type="entry name" value="MATRIX METALLOPROTEINASE"/>
    <property type="match status" value="1"/>
</dbReference>
<dbReference type="OrthoDB" id="289794at2"/>
<dbReference type="Pfam" id="PF00413">
    <property type="entry name" value="Peptidase_M10"/>
    <property type="match status" value="1"/>
</dbReference>
<dbReference type="GO" id="GO:0031012">
    <property type="term" value="C:extracellular matrix"/>
    <property type="evidence" value="ECO:0007669"/>
    <property type="project" value="InterPro"/>
</dbReference>
<keyword evidence="1" id="KW-0645">Protease</keyword>
<evidence type="ECO:0000256" key="5">
    <source>
        <dbReference type="ARBA" id="ARBA00023049"/>
    </source>
</evidence>